<evidence type="ECO:0000256" key="6">
    <source>
        <dbReference type="ARBA" id="ARBA00023136"/>
    </source>
</evidence>
<dbReference type="CDD" id="cd12152">
    <property type="entry name" value="F1-ATPase_delta"/>
    <property type="match status" value="1"/>
</dbReference>
<keyword evidence="5 9" id="KW-0406">Ion transport</keyword>
<dbReference type="InterPro" id="IPR020546">
    <property type="entry name" value="ATP_synth_F1_dsu/esu_N"/>
</dbReference>
<evidence type="ECO:0000313" key="11">
    <source>
        <dbReference type="EMBL" id="QCD41684.1"/>
    </source>
</evidence>
<comment type="subcellular location">
    <subcellularLocation>
        <location evidence="2">Endomembrane system</location>
        <topology evidence="2">Peripheral membrane protein</topology>
    </subcellularLocation>
</comment>
<dbReference type="PANTHER" id="PTHR13822:SF10">
    <property type="entry name" value="ATP SYNTHASE EPSILON CHAIN, CHLOROPLASTIC"/>
    <property type="match status" value="1"/>
</dbReference>
<evidence type="ECO:0000259" key="10">
    <source>
        <dbReference type="Pfam" id="PF02823"/>
    </source>
</evidence>
<dbReference type="RefSeq" id="WP_123613859.1">
    <property type="nucleotide sequence ID" value="NZ_CAXHQF010000046.1"/>
</dbReference>
<dbReference type="Proteomes" id="UP000297149">
    <property type="component" value="Chromosome"/>
</dbReference>
<name>A0A4P7W1A9_9BACT</name>
<keyword evidence="12" id="KW-1185">Reference proteome</keyword>
<evidence type="ECO:0000256" key="1">
    <source>
        <dbReference type="ARBA" id="ARBA00003543"/>
    </source>
</evidence>
<dbReference type="Gene3D" id="2.60.15.10">
    <property type="entry name" value="F0F1 ATP synthase delta/epsilon subunit, N-terminal"/>
    <property type="match status" value="1"/>
</dbReference>
<dbReference type="PANTHER" id="PTHR13822">
    <property type="entry name" value="ATP SYNTHASE DELTA/EPSILON CHAIN"/>
    <property type="match status" value="1"/>
</dbReference>
<dbReference type="InterPro" id="IPR001469">
    <property type="entry name" value="ATP_synth_F1_dsu/esu"/>
</dbReference>
<comment type="subunit">
    <text evidence="9">F-type ATPases have 2 components, CF(1) - the catalytic core - and CF(0) - the membrane proton channel. CF(1) has five subunits: alpha(3), beta(3), gamma(1), delta(1), epsilon(1). CF(0) has three main subunits: a, b and c.</text>
</comment>
<evidence type="ECO:0000256" key="2">
    <source>
        <dbReference type="ARBA" id="ARBA00004184"/>
    </source>
</evidence>
<dbReference type="GO" id="GO:0045259">
    <property type="term" value="C:proton-transporting ATP synthase complex"/>
    <property type="evidence" value="ECO:0007669"/>
    <property type="project" value="UniProtKB-KW"/>
</dbReference>
<sequence length="78" mass="8038">MILKIISAEDIVFQGEVKVVHLPGTMGAFTVLPGHASLISTLTPGDIRYTAADGGEHTVAVGGGIVDVDSNIVSVCIY</sequence>
<dbReference type="GO" id="GO:0012505">
    <property type="term" value="C:endomembrane system"/>
    <property type="evidence" value="ECO:0007669"/>
    <property type="project" value="UniProtKB-SubCell"/>
</dbReference>
<dbReference type="Pfam" id="PF02823">
    <property type="entry name" value="ATP-synt_DE_N"/>
    <property type="match status" value="1"/>
</dbReference>
<comment type="similarity">
    <text evidence="3 9">Belongs to the ATPase epsilon chain family.</text>
</comment>
<dbReference type="NCBIfam" id="TIGR01216">
    <property type="entry name" value="ATP_synt_epsi"/>
    <property type="match status" value="1"/>
</dbReference>
<keyword evidence="4 9" id="KW-0813">Transport</keyword>
<dbReference type="SUPFAM" id="SSF51344">
    <property type="entry name" value="Epsilon subunit of F1F0-ATP synthase N-terminal domain"/>
    <property type="match status" value="1"/>
</dbReference>
<evidence type="ECO:0000256" key="5">
    <source>
        <dbReference type="ARBA" id="ARBA00023065"/>
    </source>
</evidence>
<keyword evidence="7 9" id="KW-0139">CF(1)</keyword>
<protein>
    <submittedName>
        <fullName evidence="11">ATP synthase F1 subunit epsilon</fullName>
    </submittedName>
</protein>
<dbReference type="KEGG" id="ddb:E7747_04925"/>
<dbReference type="EMBL" id="CP039396">
    <property type="protein sequence ID" value="QCD41684.1"/>
    <property type="molecule type" value="Genomic_DNA"/>
</dbReference>
<evidence type="ECO:0000256" key="8">
    <source>
        <dbReference type="ARBA" id="ARBA00023310"/>
    </source>
</evidence>
<dbReference type="GO" id="GO:0046933">
    <property type="term" value="F:proton-transporting ATP synthase activity, rotational mechanism"/>
    <property type="evidence" value="ECO:0007669"/>
    <property type="project" value="InterPro"/>
</dbReference>
<keyword evidence="8 9" id="KW-0066">ATP synthesis</keyword>
<evidence type="ECO:0000256" key="3">
    <source>
        <dbReference type="ARBA" id="ARBA00005712"/>
    </source>
</evidence>
<feature type="domain" description="ATP synthase F1 complex delta/epsilon subunit N-terminal" evidence="10">
    <location>
        <begin position="2"/>
        <end position="76"/>
    </location>
</feature>
<gene>
    <name evidence="11" type="primary">atpC</name>
    <name evidence="11" type="ORF">E7747_04925</name>
</gene>
<keyword evidence="6" id="KW-0472">Membrane</keyword>
<dbReference type="AlphaFoldDB" id="A0A4P7W1A9"/>
<evidence type="ECO:0000256" key="9">
    <source>
        <dbReference type="RuleBase" id="RU003656"/>
    </source>
</evidence>
<organism evidence="11 12">
    <name type="scientific">Duncaniella dubosii</name>
    <dbReference type="NCBI Taxonomy" id="2518971"/>
    <lineage>
        <taxon>Bacteria</taxon>
        <taxon>Pseudomonadati</taxon>
        <taxon>Bacteroidota</taxon>
        <taxon>Bacteroidia</taxon>
        <taxon>Bacteroidales</taxon>
        <taxon>Muribaculaceae</taxon>
        <taxon>Duncaniella</taxon>
    </lineage>
</organism>
<evidence type="ECO:0000256" key="4">
    <source>
        <dbReference type="ARBA" id="ARBA00022448"/>
    </source>
</evidence>
<evidence type="ECO:0000256" key="7">
    <source>
        <dbReference type="ARBA" id="ARBA00023196"/>
    </source>
</evidence>
<proteinExistence type="inferred from homology"/>
<comment type="function">
    <text evidence="1">Produces ATP from ADP in the presence of a proton gradient across the membrane.</text>
</comment>
<reference evidence="12" key="1">
    <citation type="submission" date="2019-02" db="EMBL/GenBank/DDBJ databases">
        <title>Isolation and identification of novel species under the genus Muribaculum.</title>
        <authorList>
            <person name="Miyake S."/>
            <person name="Ding Y."/>
            <person name="Low A."/>
            <person name="Soh M."/>
            <person name="Seedorf H."/>
        </authorList>
    </citation>
    <scope>NUCLEOTIDE SEQUENCE [LARGE SCALE GENOMIC DNA]</scope>
    <source>
        <strain evidence="12">H5</strain>
    </source>
</reference>
<evidence type="ECO:0000313" key="12">
    <source>
        <dbReference type="Proteomes" id="UP000297149"/>
    </source>
</evidence>
<dbReference type="InterPro" id="IPR036771">
    <property type="entry name" value="ATPsynth_dsu/esu_N"/>
</dbReference>
<accession>A0A4P7W1A9</accession>